<dbReference type="AlphaFoldDB" id="A0A1K2I0Q7"/>
<dbReference type="RefSeq" id="WP_072345209.1">
    <property type="nucleotide sequence ID" value="NZ_FPKU01000003.1"/>
</dbReference>
<proteinExistence type="predicted"/>
<dbReference type="STRING" id="665118.SAMN02983003_3142"/>
<dbReference type="Proteomes" id="UP000183447">
    <property type="component" value="Unassembled WGS sequence"/>
</dbReference>
<reference evidence="2 3" key="1">
    <citation type="submission" date="2016-11" db="EMBL/GenBank/DDBJ databases">
        <authorList>
            <person name="Jaros S."/>
            <person name="Januszkiewicz K."/>
            <person name="Wedrychowicz H."/>
        </authorList>
    </citation>
    <scope>NUCLEOTIDE SEQUENCE [LARGE SCALE GENOMIC DNA]</scope>
    <source>
        <strain evidence="2 3">ATCC 23634</strain>
    </source>
</reference>
<name>A0A1K2I0Q7_9HYPH</name>
<feature type="coiled-coil region" evidence="1">
    <location>
        <begin position="49"/>
        <end position="76"/>
    </location>
</feature>
<keyword evidence="1" id="KW-0175">Coiled coil</keyword>
<organism evidence="2 3">
    <name type="scientific">Devosia enhydra</name>
    <dbReference type="NCBI Taxonomy" id="665118"/>
    <lineage>
        <taxon>Bacteria</taxon>
        <taxon>Pseudomonadati</taxon>
        <taxon>Pseudomonadota</taxon>
        <taxon>Alphaproteobacteria</taxon>
        <taxon>Hyphomicrobiales</taxon>
        <taxon>Devosiaceae</taxon>
        <taxon>Devosia</taxon>
    </lineage>
</organism>
<evidence type="ECO:0000256" key="1">
    <source>
        <dbReference type="SAM" id="Coils"/>
    </source>
</evidence>
<sequence length="201" mass="22126">MTDNLRSEAQTLRRITTLLSCCFHQVRQGQRSLSRRDVELFDKGLVWVIQSQDRIIAGLENQIAETTQQLAADRARVDEMMADAERTLQMALDAAESVATHNGVMGALADAQAAGEPCDLIDDMSGLRVIYDPTLDRRPFRPGHLSEGVYQPDPPTEFLEDMAVPTPAPIGERWPSNVFHLAARRPRAHARQADVGPGGAA</sequence>
<gene>
    <name evidence="2" type="ORF">SAMN02983003_3142</name>
</gene>
<evidence type="ECO:0000313" key="3">
    <source>
        <dbReference type="Proteomes" id="UP000183447"/>
    </source>
</evidence>
<accession>A0A1K2I0Q7</accession>
<dbReference type="EMBL" id="FPKU01000003">
    <property type="protein sequence ID" value="SFZ85970.1"/>
    <property type="molecule type" value="Genomic_DNA"/>
</dbReference>
<evidence type="ECO:0000313" key="2">
    <source>
        <dbReference type="EMBL" id="SFZ85970.1"/>
    </source>
</evidence>
<protein>
    <submittedName>
        <fullName evidence="2">Uncharacterized protein</fullName>
    </submittedName>
</protein>
<keyword evidence="3" id="KW-1185">Reference proteome</keyword>